<organism evidence="2 3">
    <name type="scientific">Eumeta variegata</name>
    <name type="common">Bagworm moth</name>
    <name type="synonym">Eumeta japonica</name>
    <dbReference type="NCBI Taxonomy" id="151549"/>
    <lineage>
        <taxon>Eukaryota</taxon>
        <taxon>Metazoa</taxon>
        <taxon>Ecdysozoa</taxon>
        <taxon>Arthropoda</taxon>
        <taxon>Hexapoda</taxon>
        <taxon>Insecta</taxon>
        <taxon>Pterygota</taxon>
        <taxon>Neoptera</taxon>
        <taxon>Endopterygota</taxon>
        <taxon>Lepidoptera</taxon>
        <taxon>Glossata</taxon>
        <taxon>Ditrysia</taxon>
        <taxon>Tineoidea</taxon>
        <taxon>Psychidae</taxon>
        <taxon>Oiketicinae</taxon>
        <taxon>Eumeta</taxon>
    </lineage>
</organism>
<dbReference type="EMBL" id="BGZK01005817">
    <property type="protein sequence ID" value="GBP15572.1"/>
    <property type="molecule type" value="Genomic_DNA"/>
</dbReference>
<dbReference type="Proteomes" id="UP000299102">
    <property type="component" value="Unassembled WGS sequence"/>
</dbReference>
<sequence length="134" mass="14975">MTMELEEIDTEEDDSQITSSTENGGVDNVNREENSKTPKTGEESVESVNSLSEKLFCKNDDTNTNDSQTKKSIDTEGDDGSSQDESNQIKSTNHVEETPISNFNHSGDPLDIPKIQRRMDPSTQKIKYNRILSC</sequence>
<accession>A0A4C1TM34</accession>
<protein>
    <submittedName>
        <fullName evidence="2">Uncharacterized protein</fullName>
    </submittedName>
</protein>
<feature type="region of interest" description="Disordered" evidence="1">
    <location>
        <begin position="1"/>
        <end position="121"/>
    </location>
</feature>
<keyword evidence="3" id="KW-1185">Reference proteome</keyword>
<evidence type="ECO:0000313" key="3">
    <source>
        <dbReference type="Proteomes" id="UP000299102"/>
    </source>
</evidence>
<name>A0A4C1TM34_EUMVA</name>
<feature type="compositionally biased region" description="Polar residues" evidence="1">
    <location>
        <begin position="83"/>
        <end position="92"/>
    </location>
</feature>
<dbReference type="AlphaFoldDB" id="A0A4C1TM34"/>
<reference evidence="2 3" key="1">
    <citation type="journal article" date="2019" name="Commun. Biol.">
        <title>The bagworm genome reveals a unique fibroin gene that provides high tensile strength.</title>
        <authorList>
            <person name="Kono N."/>
            <person name="Nakamura H."/>
            <person name="Ohtoshi R."/>
            <person name="Tomita M."/>
            <person name="Numata K."/>
            <person name="Arakawa K."/>
        </authorList>
    </citation>
    <scope>NUCLEOTIDE SEQUENCE [LARGE SCALE GENOMIC DNA]</scope>
</reference>
<proteinExistence type="predicted"/>
<comment type="caution">
    <text evidence="2">The sequence shown here is derived from an EMBL/GenBank/DDBJ whole genome shotgun (WGS) entry which is preliminary data.</text>
</comment>
<gene>
    <name evidence="2" type="ORF">EVAR_74010_1</name>
</gene>
<feature type="compositionally biased region" description="Basic and acidic residues" evidence="1">
    <location>
        <begin position="29"/>
        <end position="42"/>
    </location>
</feature>
<evidence type="ECO:0000256" key="1">
    <source>
        <dbReference type="SAM" id="MobiDB-lite"/>
    </source>
</evidence>
<feature type="compositionally biased region" description="Acidic residues" evidence="1">
    <location>
        <begin position="1"/>
        <end position="15"/>
    </location>
</feature>
<evidence type="ECO:0000313" key="2">
    <source>
        <dbReference type="EMBL" id="GBP15572.1"/>
    </source>
</evidence>